<organism evidence="1 2">
    <name type="scientific">Aureobasidium pullulans</name>
    <name type="common">Black yeast</name>
    <name type="synonym">Pullularia pullulans</name>
    <dbReference type="NCBI Taxonomy" id="5580"/>
    <lineage>
        <taxon>Eukaryota</taxon>
        <taxon>Fungi</taxon>
        <taxon>Dikarya</taxon>
        <taxon>Ascomycota</taxon>
        <taxon>Pezizomycotina</taxon>
        <taxon>Dothideomycetes</taxon>
        <taxon>Dothideomycetidae</taxon>
        <taxon>Dothideales</taxon>
        <taxon>Saccotheciaceae</taxon>
        <taxon>Aureobasidium</taxon>
    </lineage>
</organism>
<dbReference type="Proteomes" id="UP001341245">
    <property type="component" value="Unassembled WGS sequence"/>
</dbReference>
<protein>
    <submittedName>
        <fullName evidence="1">Uncharacterized protein</fullName>
    </submittedName>
</protein>
<comment type="caution">
    <text evidence="1">The sequence shown here is derived from an EMBL/GenBank/DDBJ whole genome shotgun (WGS) entry which is preliminary data.</text>
</comment>
<dbReference type="Pfam" id="PF11913">
    <property type="entry name" value="DUF3431"/>
    <property type="match status" value="1"/>
</dbReference>
<dbReference type="PANTHER" id="PTHR37490">
    <property type="entry name" value="EXPRESSED PROTEIN"/>
    <property type="match status" value="1"/>
</dbReference>
<proteinExistence type="predicted"/>
<evidence type="ECO:0000313" key="1">
    <source>
        <dbReference type="EMBL" id="KAK5999907.1"/>
    </source>
</evidence>
<accession>A0ABR0T6G0</accession>
<dbReference type="EMBL" id="JASGXD010000020">
    <property type="protein sequence ID" value="KAK5999907.1"/>
    <property type="molecule type" value="Genomic_DNA"/>
</dbReference>
<dbReference type="PANTHER" id="PTHR37490:SF2">
    <property type="match status" value="1"/>
</dbReference>
<gene>
    <name evidence="1" type="ORF">QM012_004995</name>
</gene>
<name>A0ABR0T6G0_AURPU</name>
<reference evidence="1 2" key="1">
    <citation type="submission" date="2023-11" db="EMBL/GenBank/DDBJ databases">
        <title>Draft genome sequence and annotation of the polyextremotolerant black yeast-like fungus Aureobasidium pullulans NRRL 62042.</title>
        <authorList>
            <person name="Dielentheis-Frenken M.R.E."/>
            <person name="Wibberg D."/>
            <person name="Blank L.M."/>
            <person name="Tiso T."/>
        </authorList>
    </citation>
    <scope>NUCLEOTIDE SEQUENCE [LARGE SCALE GENOMIC DNA]</scope>
    <source>
        <strain evidence="1 2">NRRL 62042</strain>
    </source>
</reference>
<evidence type="ECO:0000313" key="2">
    <source>
        <dbReference type="Proteomes" id="UP001341245"/>
    </source>
</evidence>
<keyword evidence="2" id="KW-1185">Reference proteome</keyword>
<dbReference type="InterPro" id="IPR021838">
    <property type="entry name" value="DUF3431"/>
</dbReference>
<sequence>MEPLERVFPAHVIGSPQIRVPVSHVSRRQQQDADSYSTLQIFILSLMQHFVSLALWLNGQFVKLHQSILEIDRLSQDGGYWSHLNSANGSAPAEDPLRAVMNAISNSFINGTIEKLATPKSGLRDTRSKVVVVAKTAKEKTQWVSSMLPNWEHAIYVTDDRNAPLHTARNKGREANAYLTYIIEHYDNLPETVAFIHSHLSSWHNDQNAAKALQLLNIDFVQKNGYANFRCHTTPGCNPPEIQPFRNKKEQAGIDKHEAATERAYAKAWTELFNSTAVPEQIGVACCAQFAVSRDQILQRPLAHYVWFHSWLMETSLDDATAGRVMEYTFHIIFGQDPVYCPRVYQCFRNVYDIWDILS</sequence>